<keyword evidence="4" id="KW-1015">Disulfide bond</keyword>
<evidence type="ECO:0000256" key="2">
    <source>
        <dbReference type="ARBA" id="ARBA00008712"/>
    </source>
</evidence>
<comment type="subcellular location">
    <subcellularLocation>
        <location evidence="1">Secreted</location>
    </subcellularLocation>
</comment>
<accession>A0A3N0XD98</accession>
<dbReference type="PANTHER" id="PTHR15040:SF3">
    <property type="entry name" value="SI:DKEY-14D8.6-RELATED"/>
    <property type="match status" value="1"/>
</dbReference>
<dbReference type="InterPro" id="IPR026645">
    <property type="entry name" value="Dermatopontin"/>
</dbReference>
<dbReference type="Proteomes" id="UP000281406">
    <property type="component" value="Unassembled WGS sequence"/>
</dbReference>
<feature type="region of interest" description="Disordered" evidence="5">
    <location>
        <begin position="1"/>
        <end position="48"/>
    </location>
</feature>
<proteinExistence type="inferred from homology"/>
<reference evidence="6 7" key="1">
    <citation type="submission" date="2018-10" db="EMBL/GenBank/DDBJ databases">
        <title>Genome assembly for a Yunnan-Guizhou Plateau 3E fish, Anabarilius grahami (Regan), and its evolutionary and genetic applications.</title>
        <authorList>
            <person name="Jiang W."/>
        </authorList>
    </citation>
    <scope>NUCLEOTIDE SEQUENCE [LARGE SCALE GENOMIC DNA]</scope>
    <source>
        <strain evidence="6">AG-KIZ</strain>
        <tissue evidence="6">Muscle</tissue>
    </source>
</reference>
<evidence type="ECO:0000256" key="3">
    <source>
        <dbReference type="ARBA" id="ARBA00022525"/>
    </source>
</evidence>
<dbReference type="GO" id="GO:0030199">
    <property type="term" value="P:collagen fibril organization"/>
    <property type="evidence" value="ECO:0007669"/>
    <property type="project" value="TreeGrafter"/>
</dbReference>
<dbReference type="EMBL" id="RJVU01079805">
    <property type="protein sequence ID" value="ROI15313.1"/>
    <property type="molecule type" value="Genomic_DNA"/>
</dbReference>
<evidence type="ECO:0000256" key="4">
    <source>
        <dbReference type="ARBA" id="ARBA00023157"/>
    </source>
</evidence>
<dbReference type="AlphaFoldDB" id="A0A3N0XD98"/>
<organism evidence="6 7">
    <name type="scientific">Anabarilius grahami</name>
    <name type="common">Kanglang fish</name>
    <name type="synonym">Barilius grahami</name>
    <dbReference type="NCBI Taxonomy" id="495550"/>
    <lineage>
        <taxon>Eukaryota</taxon>
        <taxon>Metazoa</taxon>
        <taxon>Chordata</taxon>
        <taxon>Craniata</taxon>
        <taxon>Vertebrata</taxon>
        <taxon>Euteleostomi</taxon>
        <taxon>Actinopterygii</taxon>
        <taxon>Neopterygii</taxon>
        <taxon>Teleostei</taxon>
        <taxon>Ostariophysi</taxon>
        <taxon>Cypriniformes</taxon>
        <taxon>Xenocyprididae</taxon>
        <taxon>Xenocypridinae</taxon>
        <taxon>Xenocypridinae incertae sedis</taxon>
        <taxon>Anabarilius</taxon>
    </lineage>
</organism>
<evidence type="ECO:0000256" key="1">
    <source>
        <dbReference type="ARBA" id="ARBA00004613"/>
    </source>
</evidence>
<keyword evidence="7" id="KW-1185">Reference proteome</keyword>
<name>A0A3N0XD98_ANAGA</name>
<keyword evidence="3" id="KW-0964">Secreted</keyword>
<dbReference type="Pfam" id="PF14704">
    <property type="entry name" value="DERM"/>
    <property type="match status" value="1"/>
</dbReference>
<evidence type="ECO:0000256" key="5">
    <source>
        <dbReference type="SAM" id="MobiDB-lite"/>
    </source>
</evidence>
<comment type="similarity">
    <text evidence="2">Belongs to the dermatopontin family.</text>
</comment>
<protein>
    <submittedName>
        <fullName evidence="6">Hemagglutinin/amebocyte aggregation factor</fullName>
    </submittedName>
</protein>
<dbReference type="GO" id="GO:0031012">
    <property type="term" value="C:extracellular matrix"/>
    <property type="evidence" value="ECO:0007669"/>
    <property type="project" value="TreeGrafter"/>
</dbReference>
<gene>
    <name evidence="6" type="ORF">DPX16_12865</name>
</gene>
<evidence type="ECO:0000313" key="6">
    <source>
        <dbReference type="EMBL" id="ROI15313.1"/>
    </source>
</evidence>
<dbReference type="GO" id="GO:0005615">
    <property type="term" value="C:extracellular space"/>
    <property type="evidence" value="ECO:0007669"/>
    <property type="project" value="TreeGrafter"/>
</dbReference>
<sequence>MQSRNIGQAGQGGDEGRRRQGGARSRTAKKQAHGGVEGGATVESKEELWRSDGSEHLNRHEDRLWKFGCKDTFDSGSDCFLSPYANDFDQPLNFVCPPHNFMAGMSSNHNNKHEDRRWQFYCCRSNGHCTDHCEWTTYVNWFDEYFHWTVPKQNYLVGAESYHENKHDCCRLRAVKRATVYSRADEVIDIY</sequence>
<dbReference type="OrthoDB" id="5975249at2759"/>
<evidence type="ECO:0000313" key="7">
    <source>
        <dbReference type="Proteomes" id="UP000281406"/>
    </source>
</evidence>
<comment type="caution">
    <text evidence="6">The sequence shown here is derived from an EMBL/GenBank/DDBJ whole genome shotgun (WGS) entry which is preliminary data.</text>
</comment>
<dbReference type="PANTHER" id="PTHR15040">
    <property type="entry name" value="DERMATOPONTIN-RELATED"/>
    <property type="match status" value="1"/>
</dbReference>